<evidence type="ECO:0000259" key="2">
    <source>
        <dbReference type="PROSITE" id="PS50263"/>
    </source>
</evidence>
<dbReference type="InterPro" id="IPR036526">
    <property type="entry name" value="C-N_Hydrolase_sf"/>
</dbReference>
<dbReference type="PROSITE" id="PS50263">
    <property type="entry name" value="CN_HYDROLASE"/>
    <property type="match status" value="1"/>
</dbReference>
<dbReference type="InterPro" id="IPR050345">
    <property type="entry name" value="Aliph_Amidase/BUP"/>
</dbReference>
<reference evidence="3" key="2">
    <citation type="journal article" date="2021" name="PeerJ">
        <title>Extensive microbial diversity within the chicken gut microbiome revealed by metagenomics and culture.</title>
        <authorList>
            <person name="Gilroy R."/>
            <person name="Ravi A."/>
            <person name="Getino M."/>
            <person name="Pursley I."/>
            <person name="Horton D.L."/>
            <person name="Alikhan N.F."/>
            <person name="Baker D."/>
            <person name="Gharbi K."/>
            <person name="Hall N."/>
            <person name="Watson M."/>
            <person name="Adriaenssens E.M."/>
            <person name="Foster-Nyarko E."/>
            <person name="Jarju S."/>
            <person name="Secka A."/>
            <person name="Antonio M."/>
            <person name="Oren A."/>
            <person name="Chaudhuri R.R."/>
            <person name="La Ragione R."/>
            <person name="Hildebrand F."/>
            <person name="Pallen M.J."/>
        </authorList>
    </citation>
    <scope>NUCLEOTIDE SEQUENCE</scope>
    <source>
        <strain evidence="3">CHK176-22527</strain>
    </source>
</reference>
<comment type="caution">
    <text evidence="3">The sequence shown here is derived from an EMBL/GenBank/DDBJ whole genome shotgun (WGS) entry which is preliminary data.</text>
</comment>
<evidence type="ECO:0000313" key="4">
    <source>
        <dbReference type="Proteomes" id="UP000824159"/>
    </source>
</evidence>
<reference evidence="3" key="1">
    <citation type="submission" date="2020-10" db="EMBL/GenBank/DDBJ databases">
        <authorList>
            <person name="Gilroy R."/>
        </authorList>
    </citation>
    <scope>NUCLEOTIDE SEQUENCE</scope>
    <source>
        <strain evidence="3">CHK176-22527</strain>
    </source>
</reference>
<evidence type="ECO:0000313" key="3">
    <source>
        <dbReference type="EMBL" id="HIU00280.1"/>
    </source>
</evidence>
<dbReference type="Gene3D" id="3.60.110.10">
    <property type="entry name" value="Carbon-nitrogen hydrolase"/>
    <property type="match status" value="1"/>
</dbReference>
<dbReference type="SUPFAM" id="SSF56317">
    <property type="entry name" value="Carbon-nitrogen hydrolase"/>
    <property type="match status" value="1"/>
</dbReference>
<gene>
    <name evidence="3" type="ORF">IAD12_08600</name>
</gene>
<keyword evidence="1 3" id="KW-0378">Hydrolase</keyword>
<name>A0A9D1KW91_9FIRM</name>
<evidence type="ECO:0000256" key="1">
    <source>
        <dbReference type="ARBA" id="ARBA00022801"/>
    </source>
</evidence>
<proteinExistence type="predicted"/>
<dbReference type="EMBL" id="DVLX01000100">
    <property type="protein sequence ID" value="HIU00280.1"/>
    <property type="molecule type" value="Genomic_DNA"/>
</dbReference>
<feature type="domain" description="CN hydrolase" evidence="2">
    <location>
        <begin position="8"/>
        <end position="273"/>
    </location>
</feature>
<dbReference type="PANTHER" id="PTHR43674:SF16">
    <property type="entry name" value="CARBON-NITROGEN FAMILY, PUTATIVE (AFU_ORTHOLOGUE AFUA_5G02350)-RELATED"/>
    <property type="match status" value="1"/>
</dbReference>
<protein>
    <submittedName>
        <fullName evidence="3">Carbon-nitrogen hydrolase family protein</fullName>
    </submittedName>
</protein>
<sequence>MAYESDIINIAVLNFKAAPGDKESNLKRMIGFSRAAAKRGAEMIIFPEMALMGYGMFIDEDVPQEEKVRVTETVNGPSTKALEAVAKEEGIYIIFGMSEKLKEEDTDIYNSAVVLGPDGLIGSYQKIHPYGSENMWAKRGEKPFMFDTKWGPISVGICYDNYQFPELARYYAWKGARLHLNPTASAEEVPNEGSRYAWQRCYRPHLEYLVLSTSIYIASSNLTGWDWKNSVYWGGGSFVTGPKTNPFEEVECATYLGDVEDYQEKLYVGTLDLSLATRHQCSDNPWGGGPDYRPSIYKKMFDEIG</sequence>
<dbReference type="PANTHER" id="PTHR43674">
    <property type="entry name" value="NITRILASE C965.09-RELATED"/>
    <property type="match status" value="1"/>
</dbReference>
<dbReference type="InterPro" id="IPR003010">
    <property type="entry name" value="C-N_Hydrolase"/>
</dbReference>
<dbReference type="Proteomes" id="UP000824159">
    <property type="component" value="Unassembled WGS sequence"/>
</dbReference>
<dbReference type="Pfam" id="PF00795">
    <property type="entry name" value="CN_hydrolase"/>
    <property type="match status" value="1"/>
</dbReference>
<dbReference type="CDD" id="cd07197">
    <property type="entry name" value="nitrilase"/>
    <property type="match status" value="1"/>
</dbReference>
<dbReference type="GO" id="GO:0016811">
    <property type="term" value="F:hydrolase activity, acting on carbon-nitrogen (but not peptide) bonds, in linear amides"/>
    <property type="evidence" value="ECO:0007669"/>
    <property type="project" value="TreeGrafter"/>
</dbReference>
<accession>A0A9D1KW91</accession>
<organism evidence="3 4">
    <name type="scientific">Candidatus Allocopromorpha excrementavium</name>
    <dbReference type="NCBI Taxonomy" id="2840741"/>
    <lineage>
        <taxon>Bacteria</taxon>
        <taxon>Bacillati</taxon>
        <taxon>Bacillota</taxon>
        <taxon>Clostridia</taxon>
        <taxon>Eubacteriales</taxon>
        <taxon>Eubacteriaceae</taxon>
        <taxon>Eubacteriaceae incertae sedis</taxon>
        <taxon>Candidatus Allocopromorpha</taxon>
    </lineage>
</organism>
<dbReference type="AlphaFoldDB" id="A0A9D1KW91"/>